<dbReference type="EMBL" id="VWFP01000011">
    <property type="protein sequence ID" value="KAA4626716.1"/>
    <property type="molecule type" value="Genomic_DNA"/>
</dbReference>
<name>A0A7J4XXS7_BACOV</name>
<proteinExistence type="predicted"/>
<dbReference type="InterPro" id="IPR013230">
    <property type="entry name" value="Peptidase_M15A_C"/>
</dbReference>
<dbReference type="InterPro" id="IPR009045">
    <property type="entry name" value="Zn_M74/Hedgehog-like"/>
</dbReference>
<dbReference type="Pfam" id="PF08291">
    <property type="entry name" value="Peptidase_M15_3"/>
    <property type="match status" value="1"/>
</dbReference>
<dbReference type="Gene3D" id="3.30.1380.10">
    <property type="match status" value="1"/>
</dbReference>
<reference evidence="2 3" key="1">
    <citation type="journal article" date="2019" name="Nat. Med.">
        <title>A library of human gut bacterial isolates paired with longitudinal multiomics data enables mechanistic microbiome research.</title>
        <authorList>
            <person name="Poyet M."/>
            <person name="Groussin M."/>
            <person name="Gibbons S.M."/>
            <person name="Avila-Pacheco J."/>
            <person name="Jiang X."/>
            <person name="Kearney S.M."/>
            <person name="Perrotta A.R."/>
            <person name="Berdy B."/>
            <person name="Zhao S."/>
            <person name="Lieberman T.D."/>
            <person name="Swanson P.K."/>
            <person name="Smith M."/>
            <person name="Roesemann S."/>
            <person name="Alexander J.E."/>
            <person name="Rich S.A."/>
            <person name="Livny J."/>
            <person name="Vlamakis H."/>
            <person name="Clish C."/>
            <person name="Bullock K."/>
            <person name="Deik A."/>
            <person name="Scott J."/>
            <person name="Pierce K.A."/>
            <person name="Xavier R.J."/>
            <person name="Alm E.J."/>
        </authorList>
    </citation>
    <scope>NUCLEOTIDE SEQUENCE [LARGE SCALE GENOMIC DNA]</scope>
    <source>
        <strain evidence="2 3">BIOML-A15</strain>
    </source>
</reference>
<feature type="domain" description="Peptidase M15A C-terminal" evidence="1">
    <location>
        <begin position="2"/>
        <end position="118"/>
    </location>
</feature>
<accession>A0A7J4XXS7</accession>
<evidence type="ECO:0000313" key="3">
    <source>
        <dbReference type="Proteomes" id="UP000424805"/>
    </source>
</evidence>
<evidence type="ECO:0000259" key="1">
    <source>
        <dbReference type="Pfam" id="PF08291"/>
    </source>
</evidence>
<comment type="caution">
    <text evidence="2">The sequence shown here is derived from an EMBL/GenBank/DDBJ whole genome shotgun (WGS) entry which is preliminary data.</text>
</comment>
<evidence type="ECO:0000313" key="2">
    <source>
        <dbReference type="EMBL" id="KAA4626716.1"/>
    </source>
</evidence>
<organism evidence="2 3">
    <name type="scientific">Bacteroides ovatus</name>
    <dbReference type="NCBI Taxonomy" id="28116"/>
    <lineage>
        <taxon>Bacteria</taxon>
        <taxon>Pseudomonadati</taxon>
        <taxon>Bacteroidota</taxon>
        <taxon>Bacteroidia</taxon>
        <taxon>Bacteroidales</taxon>
        <taxon>Bacteroidaceae</taxon>
        <taxon>Bacteroides</taxon>
    </lineage>
</organism>
<protein>
    <submittedName>
        <fullName evidence="2">Peptidase M15</fullName>
    </submittedName>
</protein>
<dbReference type="Proteomes" id="UP000424805">
    <property type="component" value="Unassembled WGS sequence"/>
</dbReference>
<dbReference type="SUPFAM" id="SSF55166">
    <property type="entry name" value="Hedgehog/DD-peptidase"/>
    <property type="match status" value="1"/>
</dbReference>
<sequence length="131" mass="14782">MKHFTIKELAHSDTALAKGIDNFPTAEAINNLTKLVDNVLDPLREKYGKPIRVSSGYRSAILNRSVNGATSSQHRLGEAADITVGSKEENRKLFEIIKSELPFDQLIDEKDFSWVHVSFREGCNRKQILKL</sequence>
<gene>
    <name evidence="2" type="ORF">F3B90_12580</name>
</gene>
<dbReference type="AlphaFoldDB" id="A0A7J4XXS7"/>